<dbReference type="AlphaFoldDB" id="A0A0C1G7U0"/>
<proteinExistence type="predicted"/>
<evidence type="ECO:0000313" key="2">
    <source>
        <dbReference type="Proteomes" id="UP000031246"/>
    </source>
</evidence>
<dbReference type="RefSeq" id="WP_039471867.1">
    <property type="nucleotide sequence ID" value="NZ_JSYN01000003.1"/>
</dbReference>
<comment type="caution">
    <text evidence="1">The sequence shown here is derived from an EMBL/GenBank/DDBJ whole genome shotgun (WGS) entry which is preliminary data.</text>
</comment>
<name>A0A0C1G7U0_9SPHI</name>
<reference evidence="1 2" key="1">
    <citation type="submission" date="2014-10" db="EMBL/GenBank/DDBJ databases">
        <title>Pedobacter Kyungheensis.</title>
        <authorList>
            <person name="Anderson B.M."/>
            <person name="Newman J.D."/>
        </authorList>
    </citation>
    <scope>NUCLEOTIDE SEQUENCE [LARGE SCALE GENOMIC DNA]</scope>
    <source>
        <strain evidence="1 2">KACC 16221</strain>
    </source>
</reference>
<dbReference type="EMBL" id="JSYN01000003">
    <property type="protein sequence ID" value="KIA96184.1"/>
    <property type="molecule type" value="Genomic_DNA"/>
</dbReference>
<sequence>MSTDTFYDLKSKFSKSNLQDLIQDIRVEDLVINESEYKAQYMHIRRAEFTGQVHFHRTDLGLGIYFEACTFNQIISFSSLRVEAYQELIWGEELSIKFKNCVFKAQVELKECKLHEGIHFEDCKFSGPLILEKIRTQHQGIMLEKCNLEGPLLIKECQIKADIHLASCQIQQTALIEYGSAENLKFTGPGTFSKGLELYNKIIRNNILFHDGLFRGEVHIKGLLNKHGGLRLFGSHFERAFFIDYNALVHEGYSGILQYSIDSCRFASGLIVKGARGDGKWTSPVKMIILELTPNLSGNLNFSDLDVGKIFMQGYNNSANISFTNVAVNELSICETNNQGGIIFSGLRASKIQWADDQDPLLIRSSAVKMNNTHLGKALFFQSDLNSYDLIDLHNVVLTDISTSNLTWFSPSQLENHRIDSANETLKSAKRSGKRYEITAAREVLYQRLNAVREIYRQLKFASQKQGDTPQSLEFQRHELYYYKQAVTHQRPRQWSEYLILWSSASNNYGQSWLRALTGLVVFSLASYIPVGFLASDKLDYNHFASSWKDLEISFWVILENLKMWIVLLNPTHRIKDLTENIDQSPKIIYLFDLLSRIIVSYYIFQMVSAFRKFSK</sequence>
<evidence type="ECO:0008006" key="3">
    <source>
        <dbReference type="Google" id="ProtNLM"/>
    </source>
</evidence>
<evidence type="ECO:0000313" key="1">
    <source>
        <dbReference type="EMBL" id="KIA96184.1"/>
    </source>
</evidence>
<dbReference type="Proteomes" id="UP000031246">
    <property type="component" value="Unassembled WGS sequence"/>
</dbReference>
<accession>A0A0C1G7U0</accession>
<keyword evidence="2" id="KW-1185">Reference proteome</keyword>
<organism evidence="1 2">
    <name type="scientific">Pedobacter kyungheensis</name>
    <dbReference type="NCBI Taxonomy" id="1069985"/>
    <lineage>
        <taxon>Bacteria</taxon>
        <taxon>Pseudomonadati</taxon>
        <taxon>Bacteroidota</taxon>
        <taxon>Sphingobacteriia</taxon>
        <taxon>Sphingobacteriales</taxon>
        <taxon>Sphingobacteriaceae</taxon>
        <taxon>Pedobacter</taxon>
    </lineage>
</organism>
<gene>
    <name evidence="1" type="ORF">OC25_03615</name>
</gene>
<dbReference type="OrthoDB" id="5615355at2"/>
<protein>
    <recommendedName>
        <fullName evidence="3">Right handed beta helix domain-containing protein</fullName>
    </recommendedName>
</protein>